<dbReference type="Proteomes" id="UP000650524">
    <property type="component" value="Unassembled WGS sequence"/>
</dbReference>
<organism evidence="1 2">
    <name type="scientific">Candidatus Desulfacyla euxinica</name>
    <dbReference type="NCBI Taxonomy" id="2841693"/>
    <lineage>
        <taxon>Bacteria</taxon>
        <taxon>Deltaproteobacteria</taxon>
        <taxon>Candidatus Desulfacyla</taxon>
    </lineage>
</organism>
<reference evidence="1 2" key="1">
    <citation type="submission" date="2020-08" db="EMBL/GenBank/DDBJ databases">
        <title>Bridging the membrane lipid divide: bacteria of the FCB group superphylum have the potential to synthesize archaeal ether lipids.</title>
        <authorList>
            <person name="Villanueva L."/>
            <person name="Von Meijenfeldt F.A.B."/>
            <person name="Westbye A.B."/>
            <person name="Yadav S."/>
            <person name="Hopmans E.C."/>
            <person name="Dutilh B.E."/>
            <person name="Sinninghe Damste J.S."/>
        </authorList>
    </citation>
    <scope>NUCLEOTIDE SEQUENCE [LARGE SCALE GENOMIC DNA]</scope>
    <source>
        <strain evidence="1">NIOZ-UU27</strain>
    </source>
</reference>
<evidence type="ECO:0000313" key="2">
    <source>
        <dbReference type="Proteomes" id="UP000650524"/>
    </source>
</evidence>
<sequence>MTIKFEIYFRDLELEAQANLLELFETTEEDENWDIFPISVIERETEI</sequence>
<dbReference type="EMBL" id="JACNJD010000247">
    <property type="protein sequence ID" value="MBC8177947.1"/>
    <property type="molecule type" value="Genomic_DNA"/>
</dbReference>
<evidence type="ECO:0000313" key="1">
    <source>
        <dbReference type="EMBL" id="MBC8177947.1"/>
    </source>
</evidence>
<dbReference type="AlphaFoldDB" id="A0A8J6MZB5"/>
<gene>
    <name evidence="1" type="ORF">H8E19_11135</name>
</gene>
<name>A0A8J6MZB5_9DELT</name>
<accession>A0A8J6MZB5</accession>
<protein>
    <submittedName>
        <fullName evidence="1">Uncharacterized protein</fullName>
    </submittedName>
</protein>
<comment type="caution">
    <text evidence="1">The sequence shown here is derived from an EMBL/GenBank/DDBJ whole genome shotgun (WGS) entry which is preliminary data.</text>
</comment>
<proteinExistence type="predicted"/>